<reference evidence="3 4" key="1">
    <citation type="journal article" date="2021" name="DNA Res.">
        <title>Genome analysis of Candida subhashii reveals its hybrid nature and dual mitochondrial genome conformations.</title>
        <authorList>
            <person name="Mixao V."/>
            <person name="Hegedusova E."/>
            <person name="Saus E."/>
            <person name="Pryszcz L.P."/>
            <person name="Cillingova A."/>
            <person name="Nosek J."/>
            <person name="Gabaldon T."/>
        </authorList>
    </citation>
    <scope>NUCLEOTIDE SEQUENCE [LARGE SCALE GENOMIC DNA]</scope>
    <source>
        <strain evidence="3 4">CBS 10753</strain>
    </source>
</reference>
<organism evidence="3 4">
    <name type="scientific">[Candida] subhashii</name>
    <dbReference type="NCBI Taxonomy" id="561895"/>
    <lineage>
        <taxon>Eukaryota</taxon>
        <taxon>Fungi</taxon>
        <taxon>Dikarya</taxon>
        <taxon>Ascomycota</taxon>
        <taxon>Saccharomycotina</taxon>
        <taxon>Pichiomycetes</taxon>
        <taxon>Debaryomycetaceae</taxon>
        <taxon>Spathaspora</taxon>
    </lineage>
</organism>
<dbReference type="PANTHER" id="PTHR31654">
    <property type="entry name" value="SECRETED BETA-GLUCOSIDASE ADG3-RELATED"/>
    <property type="match status" value="1"/>
</dbReference>
<dbReference type="AlphaFoldDB" id="A0A8J5UJC6"/>
<protein>
    <submittedName>
        <fullName evidence="3">Uncharacterized protein</fullName>
    </submittedName>
</protein>
<feature type="chain" id="PRO_5035233655" evidence="2">
    <location>
        <begin position="21"/>
        <end position="281"/>
    </location>
</feature>
<gene>
    <name evidence="3" type="ORF">J8A68_002014</name>
</gene>
<keyword evidence="2" id="KW-0732">Signal</keyword>
<proteinExistence type="inferred from homology"/>
<evidence type="ECO:0000313" key="3">
    <source>
        <dbReference type="EMBL" id="KAG7664458.1"/>
    </source>
</evidence>
<feature type="signal peptide" evidence="2">
    <location>
        <begin position="1"/>
        <end position="20"/>
    </location>
</feature>
<comment type="caution">
    <text evidence="3">The sequence shown here is derived from an EMBL/GenBank/DDBJ whole genome shotgun (WGS) entry which is preliminary data.</text>
</comment>
<evidence type="ECO:0000256" key="2">
    <source>
        <dbReference type="SAM" id="SignalP"/>
    </source>
</evidence>
<dbReference type="RefSeq" id="XP_049264690.1">
    <property type="nucleotide sequence ID" value="XM_049405720.1"/>
</dbReference>
<dbReference type="GeneID" id="73468815"/>
<evidence type="ECO:0000313" key="4">
    <source>
        <dbReference type="Proteomes" id="UP000694255"/>
    </source>
</evidence>
<dbReference type="InterPro" id="IPR053088">
    <property type="entry name" value="Beta-glucosidase/SUN-like"/>
</dbReference>
<dbReference type="Proteomes" id="UP000694255">
    <property type="component" value="Unassembled WGS sequence"/>
</dbReference>
<dbReference type="InterPro" id="IPR005556">
    <property type="entry name" value="SUN"/>
</dbReference>
<evidence type="ECO:0000256" key="1">
    <source>
        <dbReference type="ARBA" id="ARBA00010579"/>
    </source>
</evidence>
<dbReference type="OrthoDB" id="5554151at2759"/>
<accession>A0A8J5UJC6</accession>
<sequence>MVKYIFTILALVAIPPIITATPIIVDKRSIETCQFPSGSGLVAVSKSTLNGGWAMSPDEPCTPGKYCPYACPPGQLMNQWDPDAKAYTYPASMNGGLKCDKDGKVTTPFGDRPLCVDGEGTVSIDNKADKNVAFCQTVLPGNEAMLIPTNCAGKSTQVLAVPGPSYWASTGAHYYINAPGISTTDACVWGTKSEAQGNWSPYVAGMNMDKSGSTFVTVGWNPKYQDDFNHEKPNFGVRITCDKKDACFGLPCEIQPDSGKSLFCVVTATKNAKAKIEVFDV</sequence>
<dbReference type="PANTHER" id="PTHR31654:SF0">
    <property type="entry name" value="SECRETED BETA-GLUCOSIDASE ADG3-RELATED"/>
    <property type="match status" value="1"/>
</dbReference>
<name>A0A8J5UJC6_9ASCO</name>
<comment type="similarity">
    <text evidence="1">Belongs to the SUN family.</text>
</comment>
<dbReference type="Pfam" id="PF03856">
    <property type="entry name" value="SUN"/>
    <property type="match status" value="1"/>
</dbReference>
<keyword evidence="4" id="KW-1185">Reference proteome</keyword>
<dbReference type="EMBL" id="JAGSYN010000082">
    <property type="protein sequence ID" value="KAG7664458.1"/>
    <property type="molecule type" value="Genomic_DNA"/>
</dbReference>